<comment type="caution">
    <text evidence="1">The sequence shown here is derived from an EMBL/GenBank/DDBJ whole genome shotgun (WGS) entry which is preliminary data.</text>
</comment>
<sequence>MDDDTFARNLEQLMRFYDILHGKNTFLTRIADLTIAQLRTQAADIAGRFLDHMVANPPPDDHEWIFNRVGDLFEYFIDFAKHTRGTAGDGSATASGTGGHEEHHIVIYTLGGEAGPPPLTEIRVDDDEVMEVGMEIDGVDVRTRFNTREIEEAANMDICVNIHASDVEDVEEVFVIGDDTDDEVDTVPIDDFVIGDDDDDDEVGVVSTDWTPCILGCS</sequence>
<gene>
    <name evidence="1" type="ORF">SEUCBS140593_007279</name>
</gene>
<dbReference type="EMBL" id="CAWUHD010000086">
    <property type="protein sequence ID" value="CAK7229537.1"/>
    <property type="molecule type" value="Genomic_DNA"/>
</dbReference>
<keyword evidence="2" id="KW-1185">Reference proteome</keyword>
<accession>A0ABP0CBV6</accession>
<protein>
    <submittedName>
        <fullName evidence="1">Uncharacterized protein</fullName>
    </submittedName>
</protein>
<evidence type="ECO:0000313" key="1">
    <source>
        <dbReference type="EMBL" id="CAK7229537.1"/>
    </source>
</evidence>
<proteinExistence type="predicted"/>
<evidence type="ECO:0000313" key="2">
    <source>
        <dbReference type="Proteomes" id="UP001642482"/>
    </source>
</evidence>
<organism evidence="1 2">
    <name type="scientific">Sporothrix eucalyptigena</name>
    <dbReference type="NCBI Taxonomy" id="1812306"/>
    <lineage>
        <taxon>Eukaryota</taxon>
        <taxon>Fungi</taxon>
        <taxon>Dikarya</taxon>
        <taxon>Ascomycota</taxon>
        <taxon>Pezizomycotina</taxon>
        <taxon>Sordariomycetes</taxon>
        <taxon>Sordariomycetidae</taxon>
        <taxon>Ophiostomatales</taxon>
        <taxon>Ophiostomataceae</taxon>
        <taxon>Sporothrix</taxon>
    </lineage>
</organism>
<reference evidence="1 2" key="1">
    <citation type="submission" date="2024-01" db="EMBL/GenBank/DDBJ databases">
        <authorList>
            <person name="Allen C."/>
            <person name="Tagirdzhanova G."/>
        </authorList>
    </citation>
    <scope>NUCLEOTIDE SEQUENCE [LARGE SCALE GENOMIC DNA]</scope>
</reference>
<dbReference type="Proteomes" id="UP001642482">
    <property type="component" value="Unassembled WGS sequence"/>
</dbReference>
<name>A0ABP0CBV6_9PEZI</name>